<gene>
    <name evidence="1" type="ORF">C8D88_11696</name>
</gene>
<reference evidence="1 2" key="1">
    <citation type="submission" date="2018-05" db="EMBL/GenBank/DDBJ databases">
        <title>Genomic Encyclopedia of Type Strains, Phase IV (KMG-IV): sequencing the most valuable type-strain genomes for metagenomic binning, comparative biology and taxonomic classification.</title>
        <authorList>
            <person name="Goeker M."/>
        </authorList>
    </citation>
    <scope>NUCLEOTIDE SEQUENCE [LARGE SCALE GENOMIC DNA]</scope>
    <source>
        <strain evidence="1 2">DSM 45480</strain>
    </source>
</reference>
<sequence>MKFWDETTKHPNCSKCMGPLLDVAGKGVHPLCDRSDEVWWTPEEMAVWLEAAVLPVEIDENEPGG</sequence>
<comment type="caution">
    <text evidence="1">The sequence shown here is derived from an EMBL/GenBank/DDBJ whole genome shotgun (WGS) entry which is preliminary data.</text>
</comment>
<dbReference type="AlphaFoldDB" id="A0A316HLU6"/>
<evidence type="ECO:0000313" key="2">
    <source>
        <dbReference type="Proteomes" id="UP000246005"/>
    </source>
</evidence>
<dbReference type="EMBL" id="QGHB01000016">
    <property type="protein sequence ID" value="PWK81685.1"/>
    <property type="molecule type" value="Genomic_DNA"/>
</dbReference>
<dbReference type="Proteomes" id="UP000246005">
    <property type="component" value="Unassembled WGS sequence"/>
</dbReference>
<accession>A0A316HLU6</accession>
<proteinExistence type="predicted"/>
<evidence type="ECO:0000313" key="1">
    <source>
        <dbReference type="EMBL" id="PWK81685.1"/>
    </source>
</evidence>
<dbReference type="RefSeq" id="WP_146231833.1">
    <property type="nucleotide sequence ID" value="NZ_QGHB01000016.1"/>
</dbReference>
<name>A0A316HLU6_9PSEU</name>
<organism evidence="1 2">
    <name type="scientific">Lentzea atacamensis</name>
    <dbReference type="NCBI Taxonomy" id="531938"/>
    <lineage>
        <taxon>Bacteria</taxon>
        <taxon>Bacillati</taxon>
        <taxon>Actinomycetota</taxon>
        <taxon>Actinomycetes</taxon>
        <taxon>Pseudonocardiales</taxon>
        <taxon>Pseudonocardiaceae</taxon>
        <taxon>Lentzea</taxon>
    </lineage>
</organism>
<protein>
    <submittedName>
        <fullName evidence="1">Uncharacterized protein</fullName>
    </submittedName>
</protein>